<accession>A0ABN3UCS3</accession>
<sequence length="63" mass="7219">MEVRPWDPENYAPGRVSRVRCTWGGNGPEDPCTGEMKYTVIDGNGARWSSCEDHWTAYRNSLR</sequence>
<proteinExistence type="predicted"/>
<dbReference type="EMBL" id="BAAATZ010000018">
    <property type="protein sequence ID" value="GAA2730298.1"/>
    <property type="molecule type" value="Genomic_DNA"/>
</dbReference>
<keyword evidence="2" id="KW-1185">Reference proteome</keyword>
<reference evidence="1 2" key="1">
    <citation type="journal article" date="2019" name="Int. J. Syst. Evol. Microbiol.">
        <title>The Global Catalogue of Microorganisms (GCM) 10K type strain sequencing project: providing services to taxonomists for standard genome sequencing and annotation.</title>
        <authorList>
            <consortium name="The Broad Institute Genomics Platform"/>
            <consortium name="The Broad Institute Genome Sequencing Center for Infectious Disease"/>
            <person name="Wu L."/>
            <person name="Ma J."/>
        </authorList>
    </citation>
    <scope>NUCLEOTIDE SEQUENCE [LARGE SCALE GENOMIC DNA]</scope>
    <source>
        <strain evidence="1 2">JCM 8201</strain>
    </source>
</reference>
<comment type="caution">
    <text evidence="1">The sequence shown here is derived from an EMBL/GenBank/DDBJ whole genome shotgun (WGS) entry which is preliminary data.</text>
</comment>
<evidence type="ECO:0000313" key="1">
    <source>
        <dbReference type="EMBL" id="GAA2730298.1"/>
    </source>
</evidence>
<organism evidence="1 2">
    <name type="scientific">Actinocorallia aurantiaca</name>
    <dbReference type="NCBI Taxonomy" id="46204"/>
    <lineage>
        <taxon>Bacteria</taxon>
        <taxon>Bacillati</taxon>
        <taxon>Actinomycetota</taxon>
        <taxon>Actinomycetes</taxon>
        <taxon>Streptosporangiales</taxon>
        <taxon>Thermomonosporaceae</taxon>
        <taxon>Actinocorallia</taxon>
    </lineage>
</organism>
<protein>
    <submittedName>
        <fullName evidence="1">Uncharacterized protein</fullName>
    </submittedName>
</protein>
<dbReference type="Proteomes" id="UP001501842">
    <property type="component" value="Unassembled WGS sequence"/>
</dbReference>
<evidence type="ECO:0000313" key="2">
    <source>
        <dbReference type="Proteomes" id="UP001501842"/>
    </source>
</evidence>
<name>A0ABN3UCS3_9ACTN</name>
<gene>
    <name evidence="1" type="ORF">GCM10010439_42930</name>
</gene>
<dbReference type="RefSeq" id="WP_344452375.1">
    <property type="nucleotide sequence ID" value="NZ_BAAATZ010000018.1"/>
</dbReference>